<evidence type="ECO:0000256" key="1">
    <source>
        <dbReference type="SAM" id="MobiDB-lite"/>
    </source>
</evidence>
<dbReference type="PANTHER" id="PTHR33085">
    <property type="entry name" value="OS12G0113100 PROTEIN-RELATED"/>
    <property type="match status" value="1"/>
</dbReference>
<feature type="region of interest" description="Disordered" evidence="1">
    <location>
        <begin position="44"/>
        <end position="81"/>
    </location>
</feature>
<dbReference type="AlphaFoldDB" id="A0A835FRQ4"/>
<proteinExistence type="predicted"/>
<evidence type="ECO:0000313" key="3">
    <source>
        <dbReference type="Proteomes" id="UP000636709"/>
    </source>
</evidence>
<keyword evidence="3" id="KW-1185">Reference proteome</keyword>
<comment type="caution">
    <text evidence="2">The sequence shown here is derived from an EMBL/GenBank/DDBJ whole genome shotgun (WGS) entry which is preliminary data.</text>
</comment>
<dbReference type="EMBL" id="JACEFO010000430">
    <property type="protein sequence ID" value="KAF8769689.1"/>
    <property type="molecule type" value="Genomic_DNA"/>
</dbReference>
<gene>
    <name evidence="2" type="ORF">HU200_006295</name>
</gene>
<dbReference type="Pfam" id="PF07893">
    <property type="entry name" value="DUF1668"/>
    <property type="match status" value="2"/>
</dbReference>
<reference evidence="2" key="1">
    <citation type="submission" date="2020-07" db="EMBL/GenBank/DDBJ databases">
        <title>Genome sequence and genetic diversity analysis of an under-domesticated orphan crop, white fonio (Digitaria exilis).</title>
        <authorList>
            <person name="Bennetzen J.L."/>
            <person name="Chen S."/>
            <person name="Ma X."/>
            <person name="Wang X."/>
            <person name="Yssel A.E.J."/>
            <person name="Chaluvadi S.R."/>
            <person name="Johnson M."/>
            <person name="Gangashetty P."/>
            <person name="Hamidou F."/>
            <person name="Sanogo M.D."/>
            <person name="Zwaenepoel A."/>
            <person name="Wallace J."/>
            <person name="Van De Peer Y."/>
            <person name="Van Deynze A."/>
        </authorList>
    </citation>
    <scope>NUCLEOTIDE SEQUENCE</scope>
    <source>
        <tissue evidence="2">Leaves</tissue>
    </source>
</reference>
<dbReference type="OrthoDB" id="685508at2759"/>
<protein>
    <submittedName>
        <fullName evidence="2">Uncharacterized protein</fullName>
    </submittedName>
</protein>
<feature type="compositionally biased region" description="Basic and acidic residues" evidence="1">
    <location>
        <begin position="45"/>
        <end position="67"/>
    </location>
</feature>
<accession>A0A835FRQ4</accession>
<organism evidence="2 3">
    <name type="scientific">Digitaria exilis</name>
    <dbReference type="NCBI Taxonomy" id="1010633"/>
    <lineage>
        <taxon>Eukaryota</taxon>
        <taxon>Viridiplantae</taxon>
        <taxon>Streptophyta</taxon>
        <taxon>Embryophyta</taxon>
        <taxon>Tracheophyta</taxon>
        <taxon>Spermatophyta</taxon>
        <taxon>Magnoliopsida</taxon>
        <taxon>Liliopsida</taxon>
        <taxon>Poales</taxon>
        <taxon>Poaceae</taxon>
        <taxon>PACMAD clade</taxon>
        <taxon>Panicoideae</taxon>
        <taxon>Panicodae</taxon>
        <taxon>Paniceae</taxon>
        <taxon>Anthephorinae</taxon>
        <taxon>Digitaria</taxon>
    </lineage>
</organism>
<name>A0A835FRQ4_9POAL</name>
<dbReference type="Proteomes" id="UP000636709">
    <property type="component" value="Unassembled WGS sequence"/>
</dbReference>
<dbReference type="PANTHER" id="PTHR33085:SF69">
    <property type="entry name" value="OS07G0234700 PROTEIN"/>
    <property type="match status" value="1"/>
</dbReference>
<dbReference type="InterPro" id="IPR012871">
    <property type="entry name" value="DUF1668_ORYSA"/>
</dbReference>
<evidence type="ECO:0000313" key="2">
    <source>
        <dbReference type="EMBL" id="KAF8769689.1"/>
    </source>
</evidence>
<sequence length="430" mass="47528">MWACRSFLMSRPRTLHNSIRRHAVTEPPAVTLGAASRWLVSDTSYSDRRHNDAKDKAGVSSPRRNDGEPGTPAPADRRRTASRKQLYLVLNDAKHGNGIHKLDMDTDVAAGVLDSGALPRLPNPPVLRFDDKWMKPLAVLGSKVIGMSDGLTNTYDEDNRSDGHTLTFDTRTAKLALVLDLPNGIRNNRTVLAVAAGDDRLFVIEDGTVYHGADYDNKFCMGGGLHCLKLQDDDTAARTWLPKARAQVVLSNATVSTTTVAGAPSRTTRSIVIGRATATGSCRTFIGQAHYDEGLNAWVGLHAQRDGLRGFMPDGNICACDVPGLDGAAVPDWKLGKEKLFYEDPERHVDAKLVAMGSSGRFCLVEIMTMPGVDWKECLCDDDDEYVLRLTAFRVEYENDRELTTTDHRPARSFMMRDYGYSDHWLAFWA</sequence>